<dbReference type="AlphaFoldDB" id="A0A931CFM4"/>
<sequence length="54" mass="5705">MYDVAQVNTTQPPDWMPTAEQKARAGRNQAYPSAGRAVVLPGSPGGAGEPVRRP</sequence>
<comment type="caution">
    <text evidence="2">The sequence shown here is derived from an EMBL/GenBank/DDBJ whole genome shotgun (WGS) entry which is preliminary data.</text>
</comment>
<keyword evidence="3" id="KW-1185">Reference proteome</keyword>
<feature type="region of interest" description="Disordered" evidence="1">
    <location>
        <begin position="35"/>
        <end position="54"/>
    </location>
</feature>
<dbReference type="RefSeq" id="WP_196415818.1">
    <property type="nucleotide sequence ID" value="NZ_JADQTO010000010.1"/>
</dbReference>
<accession>A0A931CFM4</accession>
<proteinExistence type="predicted"/>
<evidence type="ECO:0000313" key="2">
    <source>
        <dbReference type="EMBL" id="MBG0564025.1"/>
    </source>
</evidence>
<evidence type="ECO:0000313" key="3">
    <source>
        <dbReference type="Proteomes" id="UP000598146"/>
    </source>
</evidence>
<name>A0A931CFM4_9ACTN</name>
<evidence type="ECO:0000256" key="1">
    <source>
        <dbReference type="SAM" id="MobiDB-lite"/>
    </source>
</evidence>
<gene>
    <name evidence="2" type="ORF">I4J89_21520</name>
</gene>
<dbReference type="EMBL" id="JADQTO010000010">
    <property type="protein sequence ID" value="MBG0564025.1"/>
    <property type="molecule type" value="Genomic_DNA"/>
</dbReference>
<organism evidence="2 3">
    <name type="scientific">Actinoplanes aureus</name>
    <dbReference type="NCBI Taxonomy" id="2792083"/>
    <lineage>
        <taxon>Bacteria</taxon>
        <taxon>Bacillati</taxon>
        <taxon>Actinomycetota</taxon>
        <taxon>Actinomycetes</taxon>
        <taxon>Micromonosporales</taxon>
        <taxon>Micromonosporaceae</taxon>
        <taxon>Actinoplanes</taxon>
    </lineage>
</organism>
<reference evidence="2" key="1">
    <citation type="submission" date="2020-11" db="EMBL/GenBank/DDBJ databases">
        <title>Isolation and identification of active actinomycetes.</title>
        <authorList>
            <person name="Sun X."/>
        </authorList>
    </citation>
    <scope>NUCLEOTIDE SEQUENCE</scope>
    <source>
        <strain evidence="2">NEAU-A11</strain>
    </source>
</reference>
<protein>
    <submittedName>
        <fullName evidence="2">Uncharacterized protein</fullName>
    </submittedName>
</protein>
<dbReference type="Proteomes" id="UP000598146">
    <property type="component" value="Unassembled WGS sequence"/>
</dbReference>